<gene>
    <name evidence="1" type="ORF">A8926_2533</name>
</gene>
<evidence type="ECO:0000313" key="2">
    <source>
        <dbReference type="Proteomes" id="UP000233786"/>
    </source>
</evidence>
<name>A0A2N3XW87_SACSN</name>
<reference evidence="1" key="1">
    <citation type="submission" date="2017-12" db="EMBL/GenBank/DDBJ databases">
        <title>Sequencing the genomes of 1000 Actinobacteria strains.</title>
        <authorList>
            <person name="Klenk H.-P."/>
        </authorList>
    </citation>
    <scope>NUCLEOTIDE SEQUENCE [LARGE SCALE GENOMIC DNA]</scope>
    <source>
        <strain evidence="1">DSM 44228</strain>
    </source>
</reference>
<keyword evidence="2" id="KW-1185">Reference proteome</keyword>
<dbReference type="AlphaFoldDB" id="A0A2N3XW87"/>
<sequence length="90" mass="9801">MHCRVGQTGPVTTVRELAGELLEALAEEDPLNELLQGLPGIDHRLNDLDELAQSALRQRALRIADTPASSIPGQRTGSRAVWWCSRPTAC</sequence>
<comment type="caution">
    <text evidence="1">The sequence shown here is derived from an EMBL/GenBank/DDBJ whole genome shotgun (WGS) entry which is preliminary data.</text>
</comment>
<accession>A0A2N3XW87</accession>
<protein>
    <submittedName>
        <fullName evidence="1">Uncharacterized protein</fullName>
    </submittedName>
</protein>
<dbReference type="STRING" id="994479.GCA_000194155_02908"/>
<dbReference type="EMBL" id="PJNB01000001">
    <property type="protein sequence ID" value="PKW14880.1"/>
    <property type="molecule type" value="Genomic_DNA"/>
</dbReference>
<evidence type="ECO:0000313" key="1">
    <source>
        <dbReference type="EMBL" id="PKW14880.1"/>
    </source>
</evidence>
<dbReference type="Proteomes" id="UP000233786">
    <property type="component" value="Unassembled WGS sequence"/>
</dbReference>
<organism evidence="1 2">
    <name type="scientific">Saccharopolyspora spinosa</name>
    <dbReference type="NCBI Taxonomy" id="60894"/>
    <lineage>
        <taxon>Bacteria</taxon>
        <taxon>Bacillati</taxon>
        <taxon>Actinomycetota</taxon>
        <taxon>Actinomycetes</taxon>
        <taxon>Pseudonocardiales</taxon>
        <taxon>Pseudonocardiaceae</taxon>
        <taxon>Saccharopolyspora</taxon>
    </lineage>
</organism>
<proteinExistence type="predicted"/>